<feature type="non-terminal residue" evidence="1">
    <location>
        <position position="1"/>
    </location>
</feature>
<reference evidence="1" key="1">
    <citation type="submission" date="2015-12" db="EMBL/GenBank/DDBJ databases">
        <title>Gene expression during late stages of embryo sac development: a critical building block for successful pollen-pistil interactions.</title>
        <authorList>
            <person name="Liu Y."/>
            <person name="Joly V."/>
            <person name="Sabar M."/>
            <person name="Matton D.P."/>
        </authorList>
    </citation>
    <scope>NUCLEOTIDE SEQUENCE</scope>
</reference>
<accession>A0A0V0GG73</accession>
<protein>
    <submittedName>
        <fullName evidence="1">Putative ovule protein</fullName>
    </submittedName>
</protein>
<dbReference type="EMBL" id="GEDG01039160">
    <property type="protein sequence ID" value="JAP07244.1"/>
    <property type="molecule type" value="Transcribed_RNA"/>
</dbReference>
<sequence length="69" mass="8261">IIRKGEKIIKKKIYLLVDQKIFTISELKSNFTNNFGRTQIKVYFDQRKTLEGIYQDDPGLPFCWSFQTR</sequence>
<organism evidence="1">
    <name type="scientific">Solanum chacoense</name>
    <name type="common">Chaco potato</name>
    <dbReference type="NCBI Taxonomy" id="4108"/>
    <lineage>
        <taxon>Eukaryota</taxon>
        <taxon>Viridiplantae</taxon>
        <taxon>Streptophyta</taxon>
        <taxon>Embryophyta</taxon>
        <taxon>Tracheophyta</taxon>
        <taxon>Spermatophyta</taxon>
        <taxon>Magnoliopsida</taxon>
        <taxon>eudicotyledons</taxon>
        <taxon>Gunneridae</taxon>
        <taxon>Pentapetalae</taxon>
        <taxon>asterids</taxon>
        <taxon>lamiids</taxon>
        <taxon>Solanales</taxon>
        <taxon>Solanaceae</taxon>
        <taxon>Solanoideae</taxon>
        <taxon>Solaneae</taxon>
        <taxon>Solanum</taxon>
    </lineage>
</organism>
<evidence type="ECO:0000313" key="1">
    <source>
        <dbReference type="EMBL" id="JAP07244.1"/>
    </source>
</evidence>
<name>A0A0V0GG73_SOLCH</name>
<proteinExistence type="predicted"/>
<dbReference type="AlphaFoldDB" id="A0A0V0GG73"/>